<dbReference type="OrthoDB" id="61815at2759"/>
<dbReference type="Gene3D" id="3.40.50.300">
    <property type="entry name" value="P-loop containing nucleotide triphosphate hydrolases"/>
    <property type="match status" value="1"/>
</dbReference>
<dbReference type="SUPFAM" id="SSF52540">
    <property type="entry name" value="P-loop containing nucleoside triphosphate hydrolases"/>
    <property type="match status" value="1"/>
</dbReference>
<evidence type="ECO:0000256" key="6">
    <source>
        <dbReference type="SAM" id="MobiDB-lite"/>
    </source>
</evidence>
<evidence type="ECO:0000313" key="9">
    <source>
        <dbReference type="Proteomes" id="UP000239899"/>
    </source>
</evidence>
<keyword evidence="2" id="KW-0963">Cytoplasm</keyword>
<dbReference type="InterPro" id="IPR027417">
    <property type="entry name" value="P-loop_NTPase"/>
</dbReference>
<dbReference type="EMBL" id="LHPG02000001">
    <property type="protein sequence ID" value="PRW61150.1"/>
    <property type="molecule type" value="Genomic_DNA"/>
</dbReference>
<feature type="region of interest" description="Disordered" evidence="6">
    <location>
        <begin position="540"/>
        <end position="559"/>
    </location>
</feature>
<dbReference type="PANTHER" id="PTHR45709">
    <property type="entry name" value="LARGE SUBUNIT GTPASE 1 HOMOLOG-RELATED"/>
    <property type="match status" value="1"/>
</dbReference>
<feature type="compositionally biased region" description="Low complexity" evidence="6">
    <location>
        <begin position="494"/>
        <end position="515"/>
    </location>
</feature>
<dbReference type="Pfam" id="PF01926">
    <property type="entry name" value="MMR_HSR1"/>
    <property type="match status" value="1"/>
</dbReference>
<evidence type="ECO:0000256" key="5">
    <source>
        <dbReference type="ARBA" id="ARBA00023134"/>
    </source>
</evidence>
<dbReference type="InterPro" id="IPR043358">
    <property type="entry name" value="GNL1-like"/>
</dbReference>
<evidence type="ECO:0000256" key="3">
    <source>
        <dbReference type="ARBA" id="ARBA00022741"/>
    </source>
</evidence>
<dbReference type="GO" id="GO:0005525">
    <property type="term" value="F:GTP binding"/>
    <property type="evidence" value="ECO:0007669"/>
    <property type="project" value="UniProtKB-KW"/>
</dbReference>
<evidence type="ECO:0000256" key="1">
    <source>
        <dbReference type="ARBA" id="ARBA00004496"/>
    </source>
</evidence>
<dbReference type="PROSITE" id="PS51721">
    <property type="entry name" value="G_CP"/>
    <property type="match status" value="1"/>
</dbReference>
<comment type="caution">
    <text evidence="8">The sequence shown here is derived from an EMBL/GenBank/DDBJ whole genome shotgun (WGS) entry which is preliminary data.</text>
</comment>
<evidence type="ECO:0000313" key="8">
    <source>
        <dbReference type="EMBL" id="PRW61150.1"/>
    </source>
</evidence>
<dbReference type="Proteomes" id="UP000239899">
    <property type="component" value="Unassembled WGS sequence"/>
</dbReference>
<dbReference type="CDD" id="cd01857">
    <property type="entry name" value="HSR1_MMR1"/>
    <property type="match status" value="1"/>
</dbReference>
<organism evidence="8 9">
    <name type="scientific">Chlorella sorokiniana</name>
    <name type="common">Freshwater green alga</name>
    <dbReference type="NCBI Taxonomy" id="3076"/>
    <lineage>
        <taxon>Eukaryota</taxon>
        <taxon>Viridiplantae</taxon>
        <taxon>Chlorophyta</taxon>
        <taxon>core chlorophytes</taxon>
        <taxon>Trebouxiophyceae</taxon>
        <taxon>Chlorellales</taxon>
        <taxon>Chlorellaceae</taxon>
        <taxon>Chlorella clade</taxon>
        <taxon>Chlorella</taxon>
    </lineage>
</organism>
<feature type="domain" description="CP-type G" evidence="7">
    <location>
        <begin position="162"/>
        <end position="362"/>
    </location>
</feature>
<gene>
    <name evidence="8" type="ORF">C2E21_0270</name>
</gene>
<sequence length="629" mass="67253">MGKHNGKARKTGLTVGSALVNKARREGRTGGAAAFLHTTDLEGPKKNMQSVIESNDLDEMMAMADLAGKDFTAEKEHVIVISTGAVASVDHERLAAERKEAEDRNRHRLRIPRRPAWDESTTPDQLDEQERTSFYEWRRELASLEQDERLVLTPFEKNLEVWRQLWRVLERSDVVVQVVDARDPLTYRSEDLEAYALDLHPTKRSLLLLNKADLLPEALRSTWADHFDSIGADYVFWSAKAGMDEHSTDEDVRTAAVERQRVGKDPRARVLGVDDLLDLLEARAAAAAADAEAKGVGRASRGDRLVVGLTGYPNVGKSSTINALFGSKKTAVAPTPGKTKHFQTLNVTGSLCLCDCPGLVLPQYAQSKAEMVAAGVIPIDRLTDVRAPVEAVAARVGRQQLEAVYGLHLPAPGRGQDSKRPPTAVELLRSFAYARGWVAASGLPDETRAGRRILKDYVDGKILYCKAPPGASPQVLALAAAAGQRQRPSGAAAAAGAAAVAAPPSQQQQQQLEAGEGQGGLAQQGAAVAEAGQAIADGSGAADGASGAGNGAAPQAGPEVLDLDEGDLLLMDDLDIGGRKAKAQRPAYKFHKKAVRSKGDRGQKKELGAMYDGAQIVQGKRGGVVRIPS</sequence>
<dbReference type="InterPro" id="IPR030378">
    <property type="entry name" value="G_CP_dom"/>
</dbReference>
<dbReference type="InterPro" id="IPR006073">
    <property type="entry name" value="GTP-bd"/>
</dbReference>
<name>A0A2P6U4A3_CHLSO</name>
<evidence type="ECO:0000259" key="7">
    <source>
        <dbReference type="PROSITE" id="PS51721"/>
    </source>
</evidence>
<keyword evidence="3" id="KW-0547">Nucleotide-binding</keyword>
<dbReference type="AlphaFoldDB" id="A0A2P6U4A3"/>
<feature type="compositionally biased region" description="Low complexity" evidence="6">
    <location>
        <begin position="540"/>
        <end position="558"/>
    </location>
</feature>
<protein>
    <submittedName>
        <fullName evidence="8">Large subunit GTPase 1-like protein</fullName>
    </submittedName>
</protein>
<dbReference type="STRING" id="3076.A0A2P6U4A3"/>
<proteinExistence type="predicted"/>
<dbReference type="GO" id="GO:0003924">
    <property type="term" value="F:GTPase activity"/>
    <property type="evidence" value="ECO:0007669"/>
    <property type="project" value="InterPro"/>
</dbReference>
<dbReference type="PANTHER" id="PTHR45709:SF2">
    <property type="entry name" value="LARGE SUBUNIT GTPASE 1 HOMOLOG"/>
    <property type="match status" value="1"/>
</dbReference>
<keyword evidence="5" id="KW-0342">GTP-binding</keyword>
<evidence type="ECO:0000256" key="4">
    <source>
        <dbReference type="ARBA" id="ARBA00022801"/>
    </source>
</evidence>
<dbReference type="GO" id="GO:0005829">
    <property type="term" value="C:cytosol"/>
    <property type="evidence" value="ECO:0007669"/>
    <property type="project" value="TreeGrafter"/>
</dbReference>
<accession>A0A2P6U4A3</accession>
<reference evidence="8 9" key="1">
    <citation type="journal article" date="2018" name="Plant J.">
        <title>Genome sequences of Chlorella sorokiniana UTEX 1602 and Micractinium conductrix SAG 241.80: implications to maltose excretion by a green alga.</title>
        <authorList>
            <person name="Arriola M.B."/>
            <person name="Velmurugan N."/>
            <person name="Zhang Y."/>
            <person name="Plunkett M.H."/>
            <person name="Hondzo H."/>
            <person name="Barney B.M."/>
        </authorList>
    </citation>
    <scope>NUCLEOTIDE SEQUENCE [LARGE SCALE GENOMIC DNA]</scope>
    <source>
        <strain evidence="9">UTEX 1602</strain>
    </source>
</reference>
<evidence type="ECO:0000256" key="2">
    <source>
        <dbReference type="ARBA" id="ARBA00022490"/>
    </source>
</evidence>
<keyword evidence="9" id="KW-1185">Reference proteome</keyword>
<comment type="subcellular location">
    <subcellularLocation>
        <location evidence="1">Cytoplasm</location>
    </subcellularLocation>
</comment>
<feature type="region of interest" description="Disordered" evidence="6">
    <location>
        <begin position="494"/>
        <end position="523"/>
    </location>
</feature>
<keyword evidence="4" id="KW-0378">Hydrolase</keyword>